<proteinExistence type="predicted"/>
<dbReference type="SUPFAM" id="SSF55961">
    <property type="entry name" value="Bet v1-like"/>
    <property type="match status" value="1"/>
</dbReference>
<protein>
    <recommendedName>
        <fullName evidence="1">Bet v I/Major latex protein domain-containing protein</fullName>
    </recommendedName>
</protein>
<name>A0A3Q7GJW6_SOLLC</name>
<dbReference type="InterPro" id="IPR000916">
    <property type="entry name" value="Bet_v_I/MLP"/>
</dbReference>
<feature type="domain" description="Bet v I/Major latex protein" evidence="1">
    <location>
        <begin position="2"/>
        <end position="178"/>
    </location>
</feature>
<dbReference type="Proteomes" id="UP000004994">
    <property type="component" value="Chromosome 5"/>
</dbReference>
<dbReference type="InParanoid" id="A0A3Q7GJW6"/>
<reference evidence="2" key="2">
    <citation type="submission" date="2019-01" db="UniProtKB">
        <authorList>
            <consortium name="EnsemblPlants"/>
        </authorList>
    </citation>
    <scope>IDENTIFICATION</scope>
    <source>
        <strain evidence="2">cv. Heinz 1706</strain>
    </source>
</reference>
<evidence type="ECO:0000313" key="2">
    <source>
        <dbReference type="EnsemblPlants" id="Solyc05g046205.1.1"/>
    </source>
</evidence>
<dbReference type="FunCoup" id="A0A3Q7GJW6">
    <property type="interactions" value="254"/>
</dbReference>
<dbReference type="OMA" id="HIENCAV"/>
<evidence type="ECO:0000313" key="3">
    <source>
        <dbReference type="Proteomes" id="UP000004994"/>
    </source>
</evidence>
<evidence type="ECO:0000259" key="1">
    <source>
        <dbReference type="SMART" id="SM01037"/>
    </source>
</evidence>
<sequence>MSLEGKLVSEINIKCDGDVFHEIIMYKPHYMCNICPDEIQNVDIHEGDLGTISSVRFWKFTHVCPNSVQLSQSLLSESSMNLILLYIFVCVDGKEIVAKEVIEKIDEEKKLVKKMMTEGDMLEYYESFYLTIHVETKDENNLVTWILEYEKKNVHVPDPQTFMELCINITKDIESYHIK</sequence>
<dbReference type="Pfam" id="PF00407">
    <property type="entry name" value="Bet_v_1"/>
    <property type="match status" value="2"/>
</dbReference>
<organism evidence="2">
    <name type="scientific">Solanum lycopersicum</name>
    <name type="common">Tomato</name>
    <name type="synonym">Lycopersicon esculentum</name>
    <dbReference type="NCBI Taxonomy" id="4081"/>
    <lineage>
        <taxon>Eukaryota</taxon>
        <taxon>Viridiplantae</taxon>
        <taxon>Streptophyta</taxon>
        <taxon>Embryophyta</taxon>
        <taxon>Tracheophyta</taxon>
        <taxon>Spermatophyta</taxon>
        <taxon>Magnoliopsida</taxon>
        <taxon>eudicotyledons</taxon>
        <taxon>Gunneridae</taxon>
        <taxon>Pentapetalae</taxon>
        <taxon>asterids</taxon>
        <taxon>lamiids</taxon>
        <taxon>Solanales</taxon>
        <taxon>Solanaceae</taxon>
        <taxon>Solanoideae</taxon>
        <taxon>Solaneae</taxon>
        <taxon>Solanum</taxon>
        <taxon>Solanum subgen. Lycopersicon</taxon>
    </lineage>
</organism>
<dbReference type="InterPro" id="IPR051761">
    <property type="entry name" value="MLP-like_ligand-binding"/>
</dbReference>
<dbReference type="EnsemblPlants" id="Solyc05g046205.1.1">
    <property type="protein sequence ID" value="Solyc05g046205.1.1"/>
    <property type="gene ID" value="Solyc05g046205.1"/>
</dbReference>
<accession>A0A3Q7GJW6</accession>
<dbReference type="InterPro" id="IPR023393">
    <property type="entry name" value="START-like_dom_sf"/>
</dbReference>
<dbReference type="SMART" id="SM01037">
    <property type="entry name" value="Bet_v_1"/>
    <property type="match status" value="1"/>
</dbReference>
<dbReference type="PANTHER" id="PTHR31907">
    <property type="entry name" value="MLP-LIKE PROTEIN 423"/>
    <property type="match status" value="1"/>
</dbReference>
<dbReference type="Gene3D" id="3.30.530.20">
    <property type="match status" value="1"/>
</dbReference>
<dbReference type="Gramene" id="Solyc05g046205.1.1">
    <property type="protein sequence ID" value="Solyc05g046205.1.1"/>
    <property type="gene ID" value="Solyc05g046205.1"/>
</dbReference>
<dbReference type="STRING" id="4081.A0A3Q7GJW6"/>
<reference evidence="2" key="1">
    <citation type="journal article" date="2012" name="Nature">
        <title>The tomato genome sequence provides insights into fleshy fruit evolution.</title>
        <authorList>
            <consortium name="Tomato Genome Consortium"/>
        </authorList>
    </citation>
    <scope>NUCLEOTIDE SEQUENCE [LARGE SCALE GENOMIC DNA]</scope>
    <source>
        <strain evidence="2">cv. Heinz 1706</strain>
    </source>
</reference>
<dbReference type="AlphaFoldDB" id="A0A3Q7GJW6"/>
<dbReference type="GO" id="GO:0006952">
    <property type="term" value="P:defense response"/>
    <property type="evidence" value="ECO:0007669"/>
    <property type="project" value="InterPro"/>
</dbReference>
<keyword evidence="3" id="KW-1185">Reference proteome</keyword>